<gene>
    <name evidence="1" type="ORF">ACE41H_15415</name>
</gene>
<name>A0ABV5AVC4_9BACL</name>
<reference evidence="1 2" key="1">
    <citation type="submission" date="2024-09" db="EMBL/GenBank/DDBJ databases">
        <title>Paenibacillus zeirhizospherea sp. nov., isolated from surface of the maize (Zea mays) roots in a horticulture field, Hungary.</title>
        <authorList>
            <person name="Marton D."/>
            <person name="Farkas M."/>
            <person name="Bedics A."/>
            <person name="Toth E."/>
            <person name="Tancsics A."/>
            <person name="Boka K."/>
            <person name="Maroti G."/>
            <person name="Kriszt B."/>
            <person name="Cserhati M."/>
        </authorList>
    </citation>
    <scope>NUCLEOTIDE SEQUENCE [LARGE SCALE GENOMIC DNA]</scope>
    <source>
        <strain evidence="1 2">KCTC 33519</strain>
    </source>
</reference>
<dbReference type="RefSeq" id="WP_375356307.1">
    <property type="nucleotide sequence ID" value="NZ_JBHHMI010000013.1"/>
</dbReference>
<evidence type="ECO:0000313" key="1">
    <source>
        <dbReference type="EMBL" id="MFB5268156.1"/>
    </source>
</evidence>
<dbReference type="Proteomes" id="UP001580346">
    <property type="component" value="Unassembled WGS sequence"/>
</dbReference>
<dbReference type="EMBL" id="JBHHMI010000013">
    <property type="protein sequence ID" value="MFB5268156.1"/>
    <property type="molecule type" value="Genomic_DNA"/>
</dbReference>
<evidence type="ECO:0000313" key="2">
    <source>
        <dbReference type="Proteomes" id="UP001580346"/>
    </source>
</evidence>
<proteinExistence type="predicted"/>
<comment type="caution">
    <text evidence="1">The sequence shown here is derived from an EMBL/GenBank/DDBJ whole genome shotgun (WGS) entry which is preliminary data.</text>
</comment>
<keyword evidence="2" id="KW-1185">Reference proteome</keyword>
<accession>A0ABV5AVC4</accession>
<protein>
    <submittedName>
        <fullName evidence="1">Uncharacterized protein</fullName>
    </submittedName>
</protein>
<sequence length="82" mass="9394">MYNTVKMDHNKSFLEQSEKHMMLIEGSEVTEGDLVGYLPGLRLGVKGHTREELISKAKELIKVMKEEGSTFYNDVEYINLTV</sequence>
<organism evidence="1 2">
    <name type="scientific">Paenibacillus enshidis</name>
    <dbReference type="NCBI Taxonomy" id="1458439"/>
    <lineage>
        <taxon>Bacteria</taxon>
        <taxon>Bacillati</taxon>
        <taxon>Bacillota</taxon>
        <taxon>Bacilli</taxon>
        <taxon>Bacillales</taxon>
        <taxon>Paenibacillaceae</taxon>
        <taxon>Paenibacillus</taxon>
    </lineage>
</organism>